<reference evidence="1 2" key="1">
    <citation type="submission" date="2024-01" db="EMBL/GenBank/DDBJ databases">
        <title>Maribacter spp. originated from different algae showed divergent polysaccharides utilization ability.</title>
        <authorList>
            <person name="Wang H."/>
            <person name="Wu Y."/>
        </authorList>
    </citation>
    <scope>NUCLEOTIDE SEQUENCE [LARGE SCALE GENOMIC DNA]</scope>
    <source>
        <strain evidence="1 2">PR1</strain>
    </source>
</reference>
<accession>A0ABU7IX19</accession>
<dbReference type="GO" id="GO:0016301">
    <property type="term" value="F:kinase activity"/>
    <property type="evidence" value="ECO:0007669"/>
    <property type="project" value="UniProtKB-KW"/>
</dbReference>
<gene>
    <name evidence="1" type="ORF">V1I91_13295</name>
</gene>
<keyword evidence="1" id="KW-0418">Kinase</keyword>
<protein>
    <submittedName>
        <fullName evidence="1">Pyruvate kinase</fullName>
    </submittedName>
</protein>
<proteinExistence type="predicted"/>
<keyword evidence="2" id="KW-1185">Reference proteome</keyword>
<evidence type="ECO:0000313" key="1">
    <source>
        <dbReference type="EMBL" id="MEE1977056.1"/>
    </source>
</evidence>
<name>A0ABU7IX19_9FLAO</name>
<comment type="caution">
    <text evidence="1">The sequence shown here is derived from an EMBL/GenBank/DDBJ whole genome shotgun (WGS) entry which is preliminary data.</text>
</comment>
<keyword evidence="1" id="KW-0808">Transferase</keyword>
<organism evidence="1 2">
    <name type="scientific">Maribacter cobaltidurans</name>
    <dbReference type="NCBI Taxonomy" id="1178778"/>
    <lineage>
        <taxon>Bacteria</taxon>
        <taxon>Pseudomonadati</taxon>
        <taxon>Bacteroidota</taxon>
        <taxon>Flavobacteriia</taxon>
        <taxon>Flavobacteriales</taxon>
        <taxon>Flavobacteriaceae</taxon>
        <taxon>Maribacter</taxon>
    </lineage>
</organism>
<dbReference type="EMBL" id="JAZDDG010000006">
    <property type="protein sequence ID" value="MEE1977056.1"/>
    <property type="molecule type" value="Genomic_DNA"/>
</dbReference>
<dbReference type="Proteomes" id="UP001356308">
    <property type="component" value="Unassembled WGS sequence"/>
</dbReference>
<keyword evidence="1" id="KW-0670">Pyruvate</keyword>
<evidence type="ECO:0000313" key="2">
    <source>
        <dbReference type="Proteomes" id="UP001356308"/>
    </source>
</evidence>
<sequence>MLIISFLSAPINYYQHVFLHIFEHMEQLKVGDKVYNTRQNGFADFVRYSFSEVVSLTKTLAVLKNGIRLINQPKTSYITEDIGYSVSRKKGSHWHMVSLEAIRKAQIENEKIAAYDWFEAHEFTVKEKVEIYKYFKSKRN</sequence>